<feature type="non-terminal residue" evidence="1">
    <location>
        <position position="1"/>
    </location>
</feature>
<name>A0A9P6KXT3_9MICR</name>
<organism evidence="1 2">
    <name type="scientific">Nosema granulosis</name>
    <dbReference type="NCBI Taxonomy" id="83296"/>
    <lineage>
        <taxon>Eukaryota</taxon>
        <taxon>Fungi</taxon>
        <taxon>Fungi incertae sedis</taxon>
        <taxon>Microsporidia</taxon>
        <taxon>Nosematidae</taxon>
        <taxon>Nosema</taxon>
    </lineage>
</organism>
<dbReference type="EMBL" id="SBJO01000806">
    <property type="protein sequence ID" value="KAF9756155.1"/>
    <property type="molecule type" value="Genomic_DNA"/>
</dbReference>
<evidence type="ECO:0000313" key="1">
    <source>
        <dbReference type="EMBL" id="KAF9756155.1"/>
    </source>
</evidence>
<evidence type="ECO:0000313" key="2">
    <source>
        <dbReference type="Proteomes" id="UP000740883"/>
    </source>
</evidence>
<gene>
    <name evidence="1" type="ORF">NGRA_3311</name>
</gene>
<accession>A0A9P6KXT3</accession>
<sequence>EAKVESLQATLELMTEKMAILQERVSEERGFTDYEGLAGIDIPLDDYYAGGDDIGFSYDEKQPEVKLSSFEKETVTTLEDVLEDISHPAKKSPVSIQAETSSVQNDLVLSHTASKSYLIIPLILRLILPSIL</sequence>
<keyword evidence="2" id="KW-1185">Reference proteome</keyword>
<protein>
    <submittedName>
        <fullName evidence="1">Uncharacterized protein</fullName>
    </submittedName>
</protein>
<comment type="caution">
    <text evidence="1">The sequence shown here is derived from an EMBL/GenBank/DDBJ whole genome shotgun (WGS) entry which is preliminary data.</text>
</comment>
<proteinExistence type="predicted"/>
<reference evidence="1 2" key="1">
    <citation type="journal article" date="2020" name="Genome Biol. Evol.">
        <title>Comparative genomics of strictly vertically transmitted, feminizing microsporidia endosymbionts of amphipod crustaceans.</title>
        <authorList>
            <person name="Cormier A."/>
            <person name="Chebbi M.A."/>
            <person name="Giraud I."/>
            <person name="Wattier R."/>
            <person name="Teixeira M."/>
            <person name="Gilbert C."/>
            <person name="Rigaud T."/>
            <person name="Cordaux R."/>
        </authorList>
    </citation>
    <scope>NUCLEOTIDE SEQUENCE [LARGE SCALE GENOMIC DNA]</scope>
    <source>
        <strain evidence="1 2">Ou3-Ou53</strain>
    </source>
</reference>
<dbReference type="AlphaFoldDB" id="A0A9P6KXT3"/>
<dbReference type="Proteomes" id="UP000740883">
    <property type="component" value="Unassembled WGS sequence"/>
</dbReference>